<organism evidence="3 4">
    <name type="scientific">Pyxicephalus adspersus</name>
    <name type="common">African bullfrog</name>
    <dbReference type="NCBI Taxonomy" id="30357"/>
    <lineage>
        <taxon>Eukaryota</taxon>
        <taxon>Metazoa</taxon>
        <taxon>Chordata</taxon>
        <taxon>Craniata</taxon>
        <taxon>Vertebrata</taxon>
        <taxon>Euteleostomi</taxon>
        <taxon>Amphibia</taxon>
        <taxon>Batrachia</taxon>
        <taxon>Anura</taxon>
        <taxon>Neobatrachia</taxon>
        <taxon>Ranoidea</taxon>
        <taxon>Pyxicephalidae</taxon>
        <taxon>Pyxicephalinae</taxon>
        <taxon>Pyxicephalus</taxon>
    </lineage>
</organism>
<evidence type="ECO:0008006" key="5">
    <source>
        <dbReference type="Google" id="ProtNLM"/>
    </source>
</evidence>
<dbReference type="AlphaFoldDB" id="A0AAV3A7U6"/>
<feature type="compositionally biased region" description="Polar residues" evidence="2">
    <location>
        <begin position="248"/>
        <end position="268"/>
    </location>
</feature>
<dbReference type="PANTHER" id="PTHR15895">
    <property type="entry name" value="IMMEDIATE EARLY RESPONSE GENE"/>
    <property type="match status" value="1"/>
</dbReference>
<reference evidence="3" key="1">
    <citation type="thesis" date="2020" institute="ProQuest LLC" country="789 East Eisenhower Parkway, Ann Arbor, MI, USA">
        <title>Comparative Genomics and Chromosome Evolution.</title>
        <authorList>
            <person name="Mudd A.B."/>
        </authorList>
    </citation>
    <scope>NUCLEOTIDE SEQUENCE</scope>
    <source>
        <strain evidence="3">1538</strain>
        <tissue evidence="3">Blood</tissue>
    </source>
</reference>
<dbReference type="EMBL" id="DYDO01000009">
    <property type="protein sequence ID" value="DBA18023.1"/>
    <property type="molecule type" value="Genomic_DNA"/>
</dbReference>
<dbReference type="InterPro" id="IPR008653">
    <property type="entry name" value="IER"/>
</dbReference>
<protein>
    <recommendedName>
        <fullName evidence="5">Immediate early response 5</fullName>
    </recommendedName>
</protein>
<comment type="caution">
    <text evidence="3">The sequence shown here is derived from an EMBL/GenBank/DDBJ whole genome shotgun (WGS) entry which is preliminary data.</text>
</comment>
<comment type="similarity">
    <text evidence="1">Belongs to the IER family.</text>
</comment>
<feature type="region of interest" description="Disordered" evidence="2">
    <location>
        <begin position="225"/>
        <end position="274"/>
    </location>
</feature>
<name>A0AAV3A7U6_PYXAD</name>
<keyword evidence="4" id="KW-1185">Reference proteome</keyword>
<sequence length="274" mass="29734">MQRETVATAEAESHPGLGFRLEAHRIVSISLGKIYHSRVQRGGIKLHKNLMVSLVLRSAQQVYLSQTAEELHGDYPLYPVPPQAYRVPESCSCPGPEDEEEESTCARTAAPDIRIPRACSCSAPSSCRAHPRGLPCCSCYSHPDCALAEPCRDCPSREDEASHPDPPSPCCRKRSGGSAPEGPAMKRARREQREQEVPEPAEEAAEEMETENVANLISIFGSSFSGLLTKEPGTEEGEEPGQEVQELDSPSSQSCSEPAISSTITPWSTAIEAF</sequence>
<gene>
    <name evidence="3" type="ORF">GDO54_016320</name>
</gene>
<evidence type="ECO:0000256" key="2">
    <source>
        <dbReference type="SAM" id="MobiDB-lite"/>
    </source>
</evidence>
<feature type="region of interest" description="Disordered" evidence="2">
    <location>
        <begin position="156"/>
        <end position="213"/>
    </location>
</feature>
<evidence type="ECO:0000313" key="4">
    <source>
        <dbReference type="Proteomes" id="UP001181693"/>
    </source>
</evidence>
<evidence type="ECO:0000256" key="1">
    <source>
        <dbReference type="ARBA" id="ARBA00006186"/>
    </source>
</evidence>
<dbReference type="Pfam" id="PF05760">
    <property type="entry name" value="IER"/>
    <property type="match status" value="1"/>
</dbReference>
<proteinExistence type="inferred from homology"/>
<feature type="compositionally biased region" description="Acidic residues" evidence="2">
    <location>
        <begin position="197"/>
        <end position="210"/>
    </location>
</feature>
<accession>A0AAV3A7U6</accession>
<dbReference type="Proteomes" id="UP001181693">
    <property type="component" value="Unassembled WGS sequence"/>
</dbReference>
<evidence type="ECO:0000313" key="3">
    <source>
        <dbReference type="EMBL" id="DBA18023.1"/>
    </source>
</evidence>